<evidence type="ECO:0000313" key="3">
    <source>
        <dbReference type="EMBL" id="KAH7362556.1"/>
    </source>
</evidence>
<dbReference type="EMBL" id="JAGPXD010000003">
    <property type="protein sequence ID" value="KAH7362556.1"/>
    <property type="molecule type" value="Genomic_DNA"/>
</dbReference>
<sequence length="228" mass="23241">MRLSSILPACLALVSAVAATSELLLPRSPALLKRQMPCSCIELSFATEACRQCTLTSTSCECPTSVVLDCQTQLSTCSNPLDEFQSQCDSVFCMADGASGGSPGSGGGNSECETGYELCGDGCMPQGRVCCSHLATSCPAGTTCPATGGEGTDCLTGETDSGDDKDDQQDNDDEEEEQATQSASTGSPSSPSTTPKADSSAQGLATQGLWSHVGLVGTAAFMVLSCLL</sequence>
<protein>
    <submittedName>
        <fullName evidence="3">Uncharacterized protein</fullName>
    </submittedName>
</protein>
<gene>
    <name evidence="3" type="ORF">B0T11DRAFT_281031</name>
</gene>
<accession>A0A8K0TLS5</accession>
<comment type="caution">
    <text evidence="3">The sequence shown here is derived from an EMBL/GenBank/DDBJ whole genome shotgun (WGS) entry which is preliminary data.</text>
</comment>
<keyword evidence="4" id="KW-1185">Reference proteome</keyword>
<evidence type="ECO:0000313" key="4">
    <source>
        <dbReference type="Proteomes" id="UP000813385"/>
    </source>
</evidence>
<dbReference type="AlphaFoldDB" id="A0A8K0TLS5"/>
<reference evidence="3" key="1">
    <citation type="journal article" date="2021" name="Nat. Commun.">
        <title>Genetic determinants of endophytism in the Arabidopsis root mycobiome.</title>
        <authorList>
            <person name="Mesny F."/>
            <person name="Miyauchi S."/>
            <person name="Thiergart T."/>
            <person name="Pickel B."/>
            <person name="Atanasova L."/>
            <person name="Karlsson M."/>
            <person name="Huettel B."/>
            <person name="Barry K.W."/>
            <person name="Haridas S."/>
            <person name="Chen C."/>
            <person name="Bauer D."/>
            <person name="Andreopoulos W."/>
            <person name="Pangilinan J."/>
            <person name="LaButti K."/>
            <person name="Riley R."/>
            <person name="Lipzen A."/>
            <person name="Clum A."/>
            <person name="Drula E."/>
            <person name="Henrissat B."/>
            <person name="Kohler A."/>
            <person name="Grigoriev I.V."/>
            <person name="Martin F.M."/>
            <person name="Hacquard S."/>
        </authorList>
    </citation>
    <scope>NUCLEOTIDE SEQUENCE</scope>
    <source>
        <strain evidence="3">MPI-CAGE-AT-0016</strain>
    </source>
</reference>
<name>A0A8K0TLS5_9PEZI</name>
<dbReference type="OrthoDB" id="5152093at2759"/>
<proteinExistence type="predicted"/>
<evidence type="ECO:0000256" key="1">
    <source>
        <dbReference type="SAM" id="MobiDB-lite"/>
    </source>
</evidence>
<feature type="signal peptide" evidence="2">
    <location>
        <begin position="1"/>
        <end position="19"/>
    </location>
</feature>
<dbReference type="Proteomes" id="UP000813385">
    <property type="component" value="Unassembled WGS sequence"/>
</dbReference>
<feature type="compositionally biased region" description="Low complexity" evidence="1">
    <location>
        <begin position="179"/>
        <end position="201"/>
    </location>
</feature>
<feature type="region of interest" description="Disordered" evidence="1">
    <location>
        <begin position="155"/>
        <end position="201"/>
    </location>
</feature>
<feature type="compositionally biased region" description="Acidic residues" evidence="1">
    <location>
        <begin position="160"/>
        <end position="178"/>
    </location>
</feature>
<feature type="chain" id="PRO_5035481762" evidence="2">
    <location>
        <begin position="20"/>
        <end position="228"/>
    </location>
</feature>
<organism evidence="3 4">
    <name type="scientific">Plectosphaerella cucumerina</name>
    <dbReference type="NCBI Taxonomy" id="40658"/>
    <lineage>
        <taxon>Eukaryota</taxon>
        <taxon>Fungi</taxon>
        <taxon>Dikarya</taxon>
        <taxon>Ascomycota</taxon>
        <taxon>Pezizomycotina</taxon>
        <taxon>Sordariomycetes</taxon>
        <taxon>Hypocreomycetidae</taxon>
        <taxon>Glomerellales</taxon>
        <taxon>Plectosphaerellaceae</taxon>
        <taxon>Plectosphaerella</taxon>
    </lineage>
</organism>
<evidence type="ECO:0000256" key="2">
    <source>
        <dbReference type="SAM" id="SignalP"/>
    </source>
</evidence>
<keyword evidence="2" id="KW-0732">Signal</keyword>